<dbReference type="EMBL" id="JBHSXS010000018">
    <property type="protein sequence ID" value="MFC6883338.1"/>
    <property type="molecule type" value="Genomic_DNA"/>
</dbReference>
<organism evidence="1 2">
    <name type="scientific">Actinomadura yumaensis</name>
    <dbReference type="NCBI Taxonomy" id="111807"/>
    <lineage>
        <taxon>Bacteria</taxon>
        <taxon>Bacillati</taxon>
        <taxon>Actinomycetota</taxon>
        <taxon>Actinomycetes</taxon>
        <taxon>Streptosporangiales</taxon>
        <taxon>Thermomonosporaceae</taxon>
        <taxon>Actinomadura</taxon>
    </lineage>
</organism>
<sequence length="149" mass="15906">MTMTLAELTERTGLDVLDHLERQVAVPVVDGLQAQGDLIVVPLDLLDDVREAAAARRRPVPPGGVELLRGAAGGNPHTLVADPGTCTWTTDVIDAERLALGILTTTAPAYLIHPEHGGTGIAPGTYTIRRQRERTPNRRGTPTTHLIAD</sequence>
<gene>
    <name evidence="1" type="ORF">ACFQKB_26515</name>
</gene>
<evidence type="ECO:0000313" key="2">
    <source>
        <dbReference type="Proteomes" id="UP001596380"/>
    </source>
</evidence>
<accession>A0ABW2CNG0</accession>
<keyword evidence="2" id="KW-1185">Reference proteome</keyword>
<name>A0ABW2CNG0_9ACTN</name>
<dbReference type="RefSeq" id="WP_160822443.1">
    <property type="nucleotide sequence ID" value="NZ_JBHSXE010000001.1"/>
</dbReference>
<evidence type="ECO:0000313" key="1">
    <source>
        <dbReference type="EMBL" id="MFC6883338.1"/>
    </source>
</evidence>
<dbReference type="Proteomes" id="UP001596380">
    <property type="component" value="Unassembled WGS sequence"/>
</dbReference>
<comment type="caution">
    <text evidence="1">The sequence shown here is derived from an EMBL/GenBank/DDBJ whole genome shotgun (WGS) entry which is preliminary data.</text>
</comment>
<proteinExistence type="predicted"/>
<protein>
    <recommendedName>
        <fullName evidence="3">DNA-binding protein</fullName>
    </recommendedName>
</protein>
<evidence type="ECO:0008006" key="3">
    <source>
        <dbReference type="Google" id="ProtNLM"/>
    </source>
</evidence>
<reference evidence="2" key="1">
    <citation type="journal article" date="2019" name="Int. J. Syst. Evol. Microbiol.">
        <title>The Global Catalogue of Microorganisms (GCM) 10K type strain sequencing project: providing services to taxonomists for standard genome sequencing and annotation.</title>
        <authorList>
            <consortium name="The Broad Institute Genomics Platform"/>
            <consortium name="The Broad Institute Genome Sequencing Center for Infectious Disease"/>
            <person name="Wu L."/>
            <person name="Ma J."/>
        </authorList>
    </citation>
    <scope>NUCLEOTIDE SEQUENCE [LARGE SCALE GENOMIC DNA]</scope>
    <source>
        <strain evidence="2">JCM 3369</strain>
    </source>
</reference>